<dbReference type="NCBIfam" id="TIGR03860">
    <property type="entry name" value="FMN_nitrolo"/>
    <property type="match status" value="1"/>
</dbReference>
<feature type="binding site" evidence="6">
    <location>
        <position position="231"/>
    </location>
    <ligand>
        <name>FMN</name>
        <dbReference type="ChEBI" id="CHEBI:58210"/>
    </ligand>
</feature>
<dbReference type="PANTHER" id="PTHR30011:SF16">
    <property type="entry name" value="C2H2 FINGER DOMAIN TRANSCRIPTION FACTOR (EUROFUNG)-RELATED"/>
    <property type="match status" value="1"/>
</dbReference>
<evidence type="ECO:0000313" key="8">
    <source>
        <dbReference type="EMBL" id="MBB5070184.1"/>
    </source>
</evidence>
<sequence>MLSRRMRLFAFEFQGPAHLSAGLWRHEKDQGHRYKDVRYWTEYARLLEQGRFDGVFFADNVGYHDVYQGGPAAALADGAQLPANDPALVLSAMAAATEHLGFGLTGSTTYEHPYTLARKFSTLDHLTDGRIGWNLVTSYADSAARNIGNGLLPSHDERYDVAAEHLEVCYKLWEGSWDDDAVVRDRERCVYADPLRVHDIDHRGKYFTVPGFSLCEPSPQRTPVIFQAGGSSKGRALAAAHAEGVFVNAVSKKALRRQVDALRLQAAQAGRDPRSVRVLQMLNVVVAETDEQAHAKYERYRELVSYSGAMARYSGWTALDMSQFDPDVPLRHVKTEAGQTMVDLFSKMDPDREWTPRDIAEFIGIGGSGPTIVGSPRTVAKELISWVEDCDIDGFNLGNAVKYQDIADFIELVVPELQRREAMWTEYEGRTLREKLHGPGQVRLADDHPGRRYARAHAGAAAGDRLEVTPA</sequence>
<evidence type="ECO:0000313" key="9">
    <source>
        <dbReference type="Proteomes" id="UP000580474"/>
    </source>
</evidence>
<evidence type="ECO:0000256" key="5">
    <source>
        <dbReference type="ARBA" id="ARBA00033748"/>
    </source>
</evidence>
<keyword evidence="9" id="KW-1185">Reference proteome</keyword>
<reference evidence="8 9" key="1">
    <citation type="submission" date="2020-08" db="EMBL/GenBank/DDBJ databases">
        <title>Sequencing the genomes of 1000 actinobacteria strains.</title>
        <authorList>
            <person name="Klenk H.-P."/>
        </authorList>
    </citation>
    <scope>NUCLEOTIDE SEQUENCE [LARGE SCALE GENOMIC DNA]</scope>
    <source>
        <strain evidence="8 9">DSM 45582</strain>
    </source>
</reference>
<organism evidence="8 9">
    <name type="scientific">Saccharopolyspora gloriosae</name>
    <dbReference type="NCBI Taxonomy" id="455344"/>
    <lineage>
        <taxon>Bacteria</taxon>
        <taxon>Bacillati</taxon>
        <taxon>Actinomycetota</taxon>
        <taxon>Actinomycetes</taxon>
        <taxon>Pseudonocardiales</taxon>
        <taxon>Pseudonocardiaceae</taxon>
        <taxon>Saccharopolyspora</taxon>
    </lineage>
</organism>
<evidence type="ECO:0000259" key="7">
    <source>
        <dbReference type="Pfam" id="PF00296"/>
    </source>
</evidence>
<dbReference type="RefSeq" id="WP_221315845.1">
    <property type="nucleotide sequence ID" value="NZ_JACHIV010000001.1"/>
</dbReference>
<dbReference type="InterPro" id="IPR011251">
    <property type="entry name" value="Luciferase-like_dom"/>
</dbReference>
<dbReference type="Proteomes" id="UP000580474">
    <property type="component" value="Unassembled WGS sequence"/>
</dbReference>
<dbReference type="EMBL" id="JACHIV010000001">
    <property type="protein sequence ID" value="MBB5070184.1"/>
    <property type="molecule type" value="Genomic_DNA"/>
</dbReference>
<evidence type="ECO:0000256" key="1">
    <source>
        <dbReference type="ARBA" id="ARBA00022630"/>
    </source>
</evidence>
<feature type="domain" description="Luciferase-like" evidence="7">
    <location>
        <begin position="30"/>
        <end position="388"/>
    </location>
</feature>
<protein>
    <submittedName>
        <fullName evidence="8">FMN-dependent oxidoreductase (Nitrilotriacetate monooxygenase family)</fullName>
    </submittedName>
</protein>
<dbReference type="Gene3D" id="3.20.20.30">
    <property type="entry name" value="Luciferase-like domain"/>
    <property type="match status" value="1"/>
</dbReference>
<evidence type="ECO:0000256" key="6">
    <source>
        <dbReference type="PIRSR" id="PIRSR000337-1"/>
    </source>
</evidence>
<feature type="binding site" evidence="6">
    <location>
        <position position="59"/>
    </location>
    <ligand>
        <name>FMN</name>
        <dbReference type="ChEBI" id="CHEBI:58210"/>
    </ligand>
</feature>
<evidence type="ECO:0000256" key="2">
    <source>
        <dbReference type="ARBA" id="ARBA00022643"/>
    </source>
</evidence>
<proteinExistence type="inferred from homology"/>
<keyword evidence="3" id="KW-0560">Oxidoreductase</keyword>
<feature type="binding site" evidence="6">
    <location>
        <position position="159"/>
    </location>
    <ligand>
        <name>FMN</name>
        <dbReference type="ChEBI" id="CHEBI:58210"/>
    </ligand>
</feature>
<dbReference type="PANTHER" id="PTHR30011">
    <property type="entry name" value="ALKANESULFONATE MONOOXYGENASE-RELATED"/>
    <property type="match status" value="1"/>
</dbReference>
<dbReference type="InterPro" id="IPR036661">
    <property type="entry name" value="Luciferase-like_sf"/>
</dbReference>
<feature type="binding site" evidence="6">
    <location>
        <position position="105"/>
    </location>
    <ligand>
        <name>FMN</name>
        <dbReference type="ChEBI" id="CHEBI:58210"/>
    </ligand>
</feature>
<dbReference type="GO" id="GO:0004497">
    <property type="term" value="F:monooxygenase activity"/>
    <property type="evidence" value="ECO:0007669"/>
    <property type="project" value="UniProtKB-KW"/>
</dbReference>
<keyword evidence="4 8" id="KW-0503">Monooxygenase</keyword>
<keyword evidence="2 6" id="KW-0288">FMN</keyword>
<comment type="similarity">
    <text evidence="5">Belongs to the NtaA/SnaA/DszA monooxygenase family.</text>
</comment>
<dbReference type="PIRSF" id="PIRSF000337">
    <property type="entry name" value="NTA_MOA"/>
    <property type="match status" value="1"/>
</dbReference>
<dbReference type="Pfam" id="PF00296">
    <property type="entry name" value="Bac_luciferase"/>
    <property type="match status" value="1"/>
</dbReference>
<name>A0A840NF05_9PSEU</name>
<evidence type="ECO:0000256" key="4">
    <source>
        <dbReference type="ARBA" id="ARBA00023033"/>
    </source>
</evidence>
<dbReference type="GO" id="GO:0016705">
    <property type="term" value="F:oxidoreductase activity, acting on paired donors, with incorporation or reduction of molecular oxygen"/>
    <property type="evidence" value="ECO:0007669"/>
    <property type="project" value="InterPro"/>
</dbReference>
<dbReference type="AlphaFoldDB" id="A0A840NF05"/>
<gene>
    <name evidence="8" type="ORF">BJ969_003272</name>
</gene>
<keyword evidence="1 6" id="KW-0285">Flavoprotein</keyword>
<dbReference type="InterPro" id="IPR016215">
    <property type="entry name" value="NTA_MOA"/>
</dbReference>
<feature type="binding site" evidence="6">
    <location>
        <position position="155"/>
    </location>
    <ligand>
        <name>FMN</name>
        <dbReference type="ChEBI" id="CHEBI:58210"/>
    </ligand>
</feature>
<dbReference type="SUPFAM" id="SSF51679">
    <property type="entry name" value="Bacterial luciferase-like"/>
    <property type="match status" value="1"/>
</dbReference>
<evidence type="ECO:0000256" key="3">
    <source>
        <dbReference type="ARBA" id="ARBA00023002"/>
    </source>
</evidence>
<accession>A0A840NF05</accession>
<dbReference type="InterPro" id="IPR051260">
    <property type="entry name" value="Diverse_substr_monoxygenases"/>
</dbReference>
<comment type="caution">
    <text evidence="8">The sequence shown here is derived from an EMBL/GenBank/DDBJ whole genome shotgun (WGS) entry which is preliminary data.</text>
</comment>